<dbReference type="GO" id="GO:0004029">
    <property type="term" value="F:aldehyde dehydrogenase (NAD+) activity"/>
    <property type="evidence" value="ECO:0007669"/>
    <property type="project" value="TreeGrafter"/>
</dbReference>
<dbReference type="PANTHER" id="PTHR48079:SF6">
    <property type="entry name" value="NAD(P)-BINDING DOMAIN-CONTAINING PROTEIN-RELATED"/>
    <property type="match status" value="1"/>
</dbReference>
<dbReference type="PANTHER" id="PTHR48079">
    <property type="entry name" value="PROTEIN YEEZ"/>
    <property type="match status" value="1"/>
</dbReference>
<dbReference type="Proteomes" id="UP000502665">
    <property type="component" value="Chromosome"/>
</dbReference>
<gene>
    <name evidence="2" type="ORF">G9272_36925</name>
</gene>
<dbReference type="AlphaFoldDB" id="A0A6M4WYP7"/>
<dbReference type="EMBL" id="CP049838">
    <property type="protein sequence ID" value="QJT05199.1"/>
    <property type="molecule type" value="Genomic_DNA"/>
</dbReference>
<accession>A0A6M4WYP7</accession>
<protein>
    <submittedName>
        <fullName evidence="2">SDR family oxidoreductase</fullName>
    </submittedName>
</protein>
<dbReference type="Pfam" id="PF01370">
    <property type="entry name" value="Epimerase"/>
    <property type="match status" value="1"/>
</dbReference>
<feature type="domain" description="NAD-dependent epimerase/dehydratase" evidence="1">
    <location>
        <begin position="3"/>
        <end position="212"/>
    </location>
</feature>
<dbReference type="InterPro" id="IPR036291">
    <property type="entry name" value="NAD(P)-bd_dom_sf"/>
</dbReference>
<dbReference type="Gene3D" id="3.40.50.720">
    <property type="entry name" value="NAD(P)-binding Rossmann-like Domain"/>
    <property type="match status" value="1"/>
</dbReference>
<keyword evidence="3" id="KW-1185">Reference proteome</keyword>
<dbReference type="GO" id="GO:0005737">
    <property type="term" value="C:cytoplasm"/>
    <property type="evidence" value="ECO:0007669"/>
    <property type="project" value="TreeGrafter"/>
</dbReference>
<organism evidence="2 3">
    <name type="scientific">Streptomyces asoensis</name>
    <dbReference type="NCBI Taxonomy" id="249586"/>
    <lineage>
        <taxon>Bacteria</taxon>
        <taxon>Bacillati</taxon>
        <taxon>Actinomycetota</taxon>
        <taxon>Actinomycetes</taxon>
        <taxon>Kitasatosporales</taxon>
        <taxon>Streptomycetaceae</taxon>
        <taxon>Streptomyces</taxon>
    </lineage>
</organism>
<dbReference type="InterPro" id="IPR001509">
    <property type="entry name" value="Epimerase_deHydtase"/>
</dbReference>
<proteinExistence type="predicted"/>
<dbReference type="CDD" id="cd05262">
    <property type="entry name" value="SDR_a7"/>
    <property type="match status" value="1"/>
</dbReference>
<dbReference type="SUPFAM" id="SSF51735">
    <property type="entry name" value="NAD(P)-binding Rossmann-fold domains"/>
    <property type="match status" value="1"/>
</dbReference>
<dbReference type="InterPro" id="IPR051783">
    <property type="entry name" value="NAD(P)-dependent_oxidoreduct"/>
</dbReference>
<evidence type="ECO:0000313" key="2">
    <source>
        <dbReference type="EMBL" id="QJT05199.1"/>
    </source>
</evidence>
<name>A0A6M4WYP7_9ACTN</name>
<sequence length="303" mass="31630">MRVFITGATGFIGSAVVRELIGAGHQVVGVARSDAGAAFLASAGAEVYRGDLTDPDGLRGGAATADGVIHLAFQHDFADFEASARTERRAIERLGEELSDSGRPFVVTSGTAGLPPGRVGTEDDGFVDDSPAAARMPNEAAALSLAERGVRVSAVRLSPSVHGVGDHGFVPRLIDLARERGVSAYVGDGANRWPAVHRLDAARLYRLALESAPAGSRLHGVDDENVPFRDIAAAIGRHLDLPVTAIPAAEAGAHFGWLGGLVGRDIPASSAVTRKLLDWQPEQPGLLADLDEGHYFEQGAARV</sequence>
<evidence type="ECO:0000313" key="3">
    <source>
        <dbReference type="Proteomes" id="UP000502665"/>
    </source>
</evidence>
<evidence type="ECO:0000259" key="1">
    <source>
        <dbReference type="Pfam" id="PF01370"/>
    </source>
</evidence>
<reference evidence="2" key="1">
    <citation type="submission" date="2020-03" db="EMBL/GenBank/DDBJ databases">
        <title>Molecular networking-based the target discovery of potent antiproliferative macrolactams: 5/6/7/16 polycyclic ansamycins and glycosylated trienomycin from Streptomyces cacaoi subsp. asoensis.</title>
        <authorList>
            <person name="Liu L.-L."/>
        </authorList>
    </citation>
    <scope>NUCLEOTIDE SEQUENCE [LARGE SCALE GENOMIC DNA]</scope>
    <source>
        <strain evidence="2">H2S5</strain>
    </source>
</reference>
<dbReference type="RefSeq" id="WP_171400519.1">
    <property type="nucleotide sequence ID" value="NZ_CP049838.1"/>
</dbReference>